<keyword evidence="1" id="KW-0812">Transmembrane</keyword>
<gene>
    <name evidence="2" type="ORF">JCM18694_13420</name>
</gene>
<comment type="caution">
    <text evidence="2">The sequence shown here is derived from an EMBL/GenBank/DDBJ whole genome shotgun (WGS) entry which is preliminary data.</text>
</comment>
<feature type="transmembrane region" description="Helical" evidence="1">
    <location>
        <begin position="125"/>
        <end position="142"/>
    </location>
</feature>
<protein>
    <submittedName>
        <fullName evidence="2">Uncharacterized protein</fullName>
    </submittedName>
</protein>
<name>A0ABQ0ZI22_9BACT</name>
<sequence length="321" mass="37848">MLLCIALVQVISLVINFGWCLIYSFRIEGILSIFIVSNLKYEVMSDYQFSIFFVAFVAIIFTIFISWIDGRIEINQKRSNIVYYYVLGLIFSLLPIYYIVHPSLYVFYYSLRSARDIEPNDVIDLISYVVSFLGYVIIGYVLNRRRHYIKHKIEEDQKKSLRYLLLPFTMIGWYLMSYYGVKLFVKLTMIAFEMLPGGIALMIIFGFLSMLAFVFIYFIAVGLPTLLDKLIRSLYGMKWFSVIAHCFMGFLGIYSILSEYAHHPPQMMDAQDNMQVMFLRYMWETAPIRTILVVLPFLALLIYFMYITNIYLFILKKNKNL</sequence>
<keyword evidence="3" id="KW-1185">Reference proteome</keyword>
<feature type="transmembrane region" description="Helical" evidence="1">
    <location>
        <begin position="291"/>
        <end position="315"/>
    </location>
</feature>
<evidence type="ECO:0000313" key="2">
    <source>
        <dbReference type="EMBL" id="GET21096.1"/>
    </source>
</evidence>
<accession>A0ABQ0ZI22</accession>
<feature type="transmembrane region" description="Helical" evidence="1">
    <location>
        <begin position="163"/>
        <end position="181"/>
    </location>
</feature>
<keyword evidence="1" id="KW-1133">Transmembrane helix</keyword>
<proteinExistence type="predicted"/>
<feature type="transmembrane region" description="Helical" evidence="1">
    <location>
        <begin position="48"/>
        <end position="69"/>
    </location>
</feature>
<dbReference type="EMBL" id="BLAU01000001">
    <property type="protein sequence ID" value="GET21096.1"/>
    <property type="molecule type" value="Genomic_DNA"/>
</dbReference>
<feature type="transmembrane region" description="Helical" evidence="1">
    <location>
        <begin position="201"/>
        <end position="227"/>
    </location>
</feature>
<keyword evidence="1" id="KW-0472">Membrane</keyword>
<reference evidence="2 3" key="1">
    <citation type="submission" date="2019-10" db="EMBL/GenBank/DDBJ databases">
        <title>Prolixibacter strains distinguished by the presence of nitrate reductase genes were adept at nitrate-dependent anaerobic corrosion of metallic iron and carbon steel.</title>
        <authorList>
            <person name="Iino T."/>
            <person name="Shono N."/>
            <person name="Ito K."/>
            <person name="Nakamura R."/>
            <person name="Sueoka K."/>
            <person name="Harayama S."/>
            <person name="Ohkuma M."/>
        </authorList>
    </citation>
    <scope>NUCLEOTIDE SEQUENCE [LARGE SCALE GENOMIC DNA]</scope>
    <source>
        <strain evidence="2 3">MIC1-1</strain>
    </source>
</reference>
<evidence type="ECO:0000313" key="3">
    <source>
        <dbReference type="Proteomes" id="UP000396862"/>
    </source>
</evidence>
<organism evidence="2 3">
    <name type="scientific">Prolixibacter denitrificans</name>
    <dbReference type="NCBI Taxonomy" id="1541063"/>
    <lineage>
        <taxon>Bacteria</taxon>
        <taxon>Pseudomonadati</taxon>
        <taxon>Bacteroidota</taxon>
        <taxon>Bacteroidia</taxon>
        <taxon>Marinilabiliales</taxon>
        <taxon>Prolixibacteraceae</taxon>
        <taxon>Prolixibacter</taxon>
    </lineage>
</organism>
<evidence type="ECO:0000256" key="1">
    <source>
        <dbReference type="SAM" id="Phobius"/>
    </source>
</evidence>
<feature type="transmembrane region" description="Helical" evidence="1">
    <location>
        <begin position="239"/>
        <end position="257"/>
    </location>
</feature>
<dbReference type="Proteomes" id="UP000396862">
    <property type="component" value="Unassembled WGS sequence"/>
</dbReference>
<feature type="transmembrane region" description="Helical" evidence="1">
    <location>
        <begin position="81"/>
        <end position="100"/>
    </location>
</feature>